<dbReference type="InterPro" id="IPR013534">
    <property type="entry name" value="Starch_synth_cat_dom"/>
</dbReference>
<protein>
    <recommendedName>
        <fullName evidence="2">starch synthase</fullName>
        <ecNumber evidence="2">2.4.1.21</ecNumber>
    </recommendedName>
</protein>
<reference evidence="7" key="1">
    <citation type="submission" date="2018-11" db="EMBL/GenBank/DDBJ databases">
        <title>Shewanella sp. M2.</title>
        <authorList>
            <person name="Hwang Y.J."/>
            <person name="Hwang C.Y."/>
        </authorList>
    </citation>
    <scope>NUCLEOTIDE SEQUENCE [LARGE SCALE GENOMIC DNA]</scope>
    <source>
        <strain evidence="7">LMG 19866</strain>
    </source>
</reference>
<evidence type="ECO:0000256" key="1">
    <source>
        <dbReference type="ARBA" id="ARBA00001478"/>
    </source>
</evidence>
<proteinExistence type="predicted"/>
<dbReference type="GO" id="GO:0005978">
    <property type="term" value="P:glycogen biosynthetic process"/>
    <property type="evidence" value="ECO:0007669"/>
    <property type="project" value="TreeGrafter"/>
</dbReference>
<dbReference type="RefSeq" id="WP_124730691.1">
    <property type="nucleotide sequence ID" value="NZ_CBCSKC010000007.1"/>
</dbReference>
<dbReference type="Pfam" id="PF08323">
    <property type="entry name" value="Glyco_transf_5"/>
    <property type="match status" value="1"/>
</dbReference>
<dbReference type="SUPFAM" id="SSF53756">
    <property type="entry name" value="UDP-Glycosyltransferase/glycogen phosphorylase"/>
    <property type="match status" value="1"/>
</dbReference>
<dbReference type="EC" id="2.4.1.21" evidence="2"/>
<dbReference type="Pfam" id="PF13692">
    <property type="entry name" value="Glyco_trans_1_4"/>
    <property type="match status" value="1"/>
</dbReference>
<keyword evidence="7" id="KW-1185">Reference proteome</keyword>
<name>A0A3G8LW61_9GAMM</name>
<evidence type="ECO:0000256" key="3">
    <source>
        <dbReference type="ARBA" id="ARBA00022676"/>
    </source>
</evidence>
<comment type="catalytic activity">
    <reaction evidence="1">
        <text>[(1-&gt;4)-alpha-D-glucosyl](n) + ADP-alpha-D-glucose = [(1-&gt;4)-alpha-D-glucosyl](n+1) + ADP + H(+)</text>
        <dbReference type="Rhea" id="RHEA:18189"/>
        <dbReference type="Rhea" id="RHEA-COMP:9584"/>
        <dbReference type="Rhea" id="RHEA-COMP:9587"/>
        <dbReference type="ChEBI" id="CHEBI:15378"/>
        <dbReference type="ChEBI" id="CHEBI:15444"/>
        <dbReference type="ChEBI" id="CHEBI:57498"/>
        <dbReference type="ChEBI" id="CHEBI:456216"/>
        <dbReference type="EC" id="2.4.1.21"/>
    </reaction>
</comment>
<dbReference type="Proteomes" id="UP000278035">
    <property type="component" value="Chromosome"/>
</dbReference>
<dbReference type="Gene3D" id="3.40.50.2000">
    <property type="entry name" value="Glycogen Phosphorylase B"/>
    <property type="match status" value="2"/>
</dbReference>
<keyword evidence="4" id="KW-0808">Transferase</keyword>
<dbReference type="KEGG" id="slj:EGC82_10365"/>
<evidence type="ECO:0000313" key="6">
    <source>
        <dbReference type="EMBL" id="AZG73132.1"/>
    </source>
</evidence>
<dbReference type="PANTHER" id="PTHR45825">
    <property type="entry name" value="GRANULE-BOUND STARCH SYNTHASE 1, CHLOROPLASTIC/AMYLOPLASTIC"/>
    <property type="match status" value="1"/>
</dbReference>
<keyword evidence="3" id="KW-0328">Glycosyltransferase</keyword>
<sequence>MTLVRVKRVLLVAAENDALHGAKVGGMADVIRDLPPALAACSVIADVAMPNYGFLAQQYRAAHLADIEVNFAGQHHTVAVYRLPRPQHKDAIVNVAQDKRDGMTAQIYLFDHPLFNHQGKVYCSGSADRPFAQDATKFALFSLSVATCLVNEVLPRFEVLHLHDWHSAMVAMLRGCVDDFCALKALPCVFTIHNLALQGIRPFNGDDSSFSSWFPQYMGTLNALADTSIFDPRYNNCINPMRMGIVLSDKVHLVSPSYAQEVLMPSDHHKGFFGGEGLEADLVVKSLQGHLVGIINGCVYEDVGNAQVNNANTQANSTHQMGNTYQNEYARLLLQAENAVIKWQAKADSVSVLDSIALARISQYKQALLSKKLPDFATNKRTLDEEKQPFLLTSVGRLTEQKVLILLQPFTGSQAGQAPQYHPSATTVLEAILQSLKRQQPNGVFMMLGSGDVHIAKALQATAARYDNFVFLHGYDEDLSEQLYQLGNLFLMPSSFEPCGISQMLAMRAGQPCLVHGVGGLNDTIDDNVTGWVFNGTTLAAQGEALVARFTQVVELFGSDTWEQVKQNATQQRFTWDEVAKQYIEKLYVSN</sequence>
<gene>
    <name evidence="6" type="ORF">EGC82_10365</name>
</gene>
<accession>A0A3G8LW61</accession>
<organism evidence="6 7">
    <name type="scientific">Shewanella livingstonensis</name>
    <dbReference type="NCBI Taxonomy" id="150120"/>
    <lineage>
        <taxon>Bacteria</taxon>
        <taxon>Pseudomonadati</taxon>
        <taxon>Pseudomonadota</taxon>
        <taxon>Gammaproteobacteria</taxon>
        <taxon>Alteromonadales</taxon>
        <taxon>Shewanellaceae</taxon>
        <taxon>Shewanella</taxon>
    </lineage>
</organism>
<evidence type="ECO:0000313" key="7">
    <source>
        <dbReference type="Proteomes" id="UP000278035"/>
    </source>
</evidence>
<dbReference type="PANTHER" id="PTHR45825:SF11">
    <property type="entry name" value="ALPHA AMYLASE DOMAIN-CONTAINING PROTEIN"/>
    <property type="match status" value="1"/>
</dbReference>
<evidence type="ECO:0000256" key="4">
    <source>
        <dbReference type="ARBA" id="ARBA00022679"/>
    </source>
</evidence>
<dbReference type="GO" id="GO:0005829">
    <property type="term" value="C:cytosol"/>
    <property type="evidence" value="ECO:0007669"/>
    <property type="project" value="TreeGrafter"/>
</dbReference>
<dbReference type="GO" id="GO:0009011">
    <property type="term" value="F:alpha-1,4-glucan glucosyltransferase (ADP-glucose donor) activity"/>
    <property type="evidence" value="ECO:0007669"/>
    <property type="project" value="UniProtKB-EC"/>
</dbReference>
<dbReference type="OrthoDB" id="9808590at2"/>
<feature type="domain" description="Starch synthase catalytic" evidence="5">
    <location>
        <begin position="8"/>
        <end position="282"/>
    </location>
</feature>
<dbReference type="AlphaFoldDB" id="A0A3G8LW61"/>
<evidence type="ECO:0000256" key="2">
    <source>
        <dbReference type="ARBA" id="ARBA00012588"/>
    </source>
</evidence>
<evidence type="ECO:0000259" key="5">
    <source>
        <dbReference type="Pfam" id="PF08323"/>
    </source>
</evidence>
<dbReference type="EMBL" id="CP034015">
    <property type="protein sequence ID" value="AZG73132.1"/>
    <property type="molecule type" value="Genomic_DNA"/>
</dbReference>